<evidence type="ECO:0000256" key="2">
    <source>
        <dbReference type="ARBA" id="ARBA00009596"/>
    </source>
</evidence>
<sequence length="228" mass="25150">MQITSSKPLHFSASPFTFESPKLSSMAATLILHRVSPLPLLRHHRPSPSLTINLPLRSPPSTTPLPRISMSYRSAVPATDRLISTASYALPFFNSLHYGRFLFTRLPILATALNPILPLIAAYRSIPYAAFVAFFALYLGVVRNPQFSRYVRFNAMQAVVLDVLLALPSLIQRVFGVPTRGVGFQVLEIGYSSLFVFSSVCFVYGLISCVLGKTPYLPFVAAAADRQL</sequence>
<dbReference type="Proteomes" id="UP001515500">
    <property type="component" value="Chromosome 10"/>
</dbReference>
<comment type="caution">
    <text evidence="7">Lacks conserved residue(s) required for the propagation of feature annotation.</text>
</comment>
<feature type="transmembrane region" description="Helical" evidence="7">
    <location>
        <begin position="191"/>
        <end position="211"/>
    </location>
</feature>
<evidence type="ECO:0000256" key="6">
    <source>
        <dbReference type="ARBA" id="ARBA00023136"/>
    </source>
</evidence>
<comment type="subcellular location">
    <subcellularLocation>
        <location evidence="1">Plastid</location>
        <location evidence="1">Chloroplast inner membrane</location>
        <topology evidence="1">Multi-pass membrane protein</topology>
    </subcellularLocation>
    <subcellularLocation>
        <location evidence="7">Plastid</location>
        <location evidence="7">Chloroplast membrane</location>
        <topology evidence="7">Multi-pass membrane protein</topology>
    </subcellularLocation>
</comment>
<dbReference type="PANTHER" id="PTHR33510:SF5">
    <property type="entry name" value="PROTEIN TIC 20-II, CHLOROPLASTIC"/>
    <property type="match status" value="1"/>
</dbReference>
<keyword evidence="3 7" id="KW-0812">Transmembrane</keyword>
<evidence type="ECO:0000256" key="7">
    <source>
        <dbReference type="RuleBase" id="RU367003"/>
    </source>
</evidence>
<reference evidence="9" key="1">
    <citation type="submission" date="2025-08" db="UniProtKB">
        <authorList>
            <consortium name="RefSeq"/>
        </authorList>
    </citation>
    <scope>IDENTIFICATION</scope>
</reference>
<evidence type="ECO:0000256" key="1">
    <source>
        <dbReference type="ARBA" id="ARBA00004478"/>
    </source>
</evidence>
<evidence type="ECO:0000313" key="8">
    <source>
        <dbReference type="Proteomes" id="UP001515500"/>
    </source>
</evidence>
<evidence type="ECO:0000256" key="5">
    <source>
        <dbReference type="ARBA" id="ARBA00022989"/>
    </source>
</evidence>
<dbReference type="InterPro" id="IPR005691">
    <property type="entry name" value="Tic20"/>
</dbReference>
<feature type="transmembrane region" description="Helical" evidence="7">
    <location>
        <begin position="154"/>
        <end position="171"/>
    </location>
</feature>
<evidence type="ECO:0000313" key="9">
    <source>
        <dbReference type="RefSeq" id="XP_039133045.1"/>
    </source>
</evidence>
<dbReference type="RefSeq" id="XP_039133045.1">
    <property type="nucleotide sequence ID" value="XM_039277111.1"/>
</dbReference>
<keyword evidence="4" id="KW-1001">Plastid inner membrane</keyword>
<proteinExistence type="inferred from homology"/>
<protein>
    <recommendedName>
        <fullName evidence="7">Protein TIC 20</fullName>
    </recommendedName>
</protein>
<gene>
    <name evidence="9" type="primary">LOC120270098</name>
</gene>
<comment type="similarity">
    <text evidence="2 7">Belongs to the Tic20 family.</text>
</comment>
<dbReference type="PANTHER" id="PTHR33510">
    <property type="entry name" value="PROTEIN TIC 20-II, CHLOROPLASTIC"/>
    <property type="match status" value="1"/>
</dbReference>
<keyword evidence="7" id="KW-0150">Chloroplast</keyword>
<keyword evidence="7" id="KW-0934">Plastid</keyword>
<keyword evidence="8" id="KW-1185">Reference proteome</keyword>
<feature type="transmembrane region" description="Helical" evidence="7">
    <location>
        <begin position="126"/>
        <end position="142"/>
    </location>
</feature>
<organism evidence="8 9">
    <name type="scientific">Dioscorea cayennensis subsp. rotundata</name>
    <name type="common">White Guinea yam</name>
    <name type="synonym">Dioscorea rotundata</name>
    <dbReference type="NCBI Taxonomy" id="55577"/>
    <lineage>
        <taxon>Eukaryota</taxon>
        <taxon>Viridiplantae</taxon>
        <taxon>Streptophyta</taxon>
        <taxon>Embryophyta</taxon>
        <taxon>Tracheophyta</taxon>
        <taxon>Spermatophyta</taxon>
        <taxon>Magnoliopsida</taxon>
        <taxon>Liliopsida</taxon>
        <taxon>Dioscoreales</taxon>
        <taxon>Dioscoreaceae</taxon>
        <taxon>Dioscorea</taxon>
    </lineage>
</organism>
<accession>A0AB40BZY2</accession>
<comment type="function">
    <text evidence="7">Involved in protein precursor import into chloroplasts.</text>
</comment>
<keyword evidence="6 7" id="KW-0472">Membrane</keyword>
<dbReference type="AlphaFoldDB" id="A0AB40BZY2"/>
<evidence type="ECO:0000256" key="4">
    <source>
        <dbReference type="ARBA" id="ARBA00022780"/>
    </source>
</evidence>
<dbReference type="GO" id="GO:0009706">
    <property type="term" value="C:chloroplast inner membrane"/>
    <property type="evidence" value="ECO:0007669"/>
    <property type="project" value="UniProtKB-SubCell"/>
</dbReference>
<keyword evidence="5 7" id="KW-1133">Transmembrane helix</keyword>
<name>A0AB40BZY2_DIOCR</name>
<evidence type="ECO:0000256" key="3">
    <source>
        <dbReference type="ARBA" id="ARBA00022692"/>
    </source>
</evidence>
<dbReference type="GeneID" id="120270098"/>
<dbReference type="Pfam" id="PF16166">
    <property type="entry name" value="TIC20"/>
    <property type="match status" value="1"/>
</dbReference>